<dbReference type="Pfam" id="PF09678">
    <property type="entry name" value="Caa3_CtaG"/>
    <property type="match status" value="1"/>
</dbReference>
<gene>
    <name evidence="7" type="ORF">NBH00_03785</name>
</gene>
<evidence type="ECO:0000256" key="5">
    <source>
        <dbReference type="ARBA" id="ARBA00023136"/>
    </source>
</evidence>
<feature type="transmembrane region" description="Helical" evidence="6">
    <location>
        <begin position="182"/>
        <end position="205"/>
    </location>
</feature>
<keyword evidence="8" id="KW-1185">Reference proteome</keyword>
<dbReference type="EMBL" id="CP098502">
    <property type="protein sequence ID" value="UTI65337.1"/>
    <property type="molecule type" value="Genomic_DNA"/>
</dbReference>
<name>A0ABY5DXC9_9ACTN</name>
<evidence type="ECO:0000256" key="6">
    <source>
        <dbReference type="SAM" id="Phobius"/>
    </source>
</evidence>
<dbReference type="RefSeq" id="WP_254572018.1">
    <property type="nucleotide sequence ID" value="NZ_CP098502.1"/>
</dbReference>
<keyword evidence="4 6" id="KW-1133">Transmembrane helix</keyword>
<accession>A0ABY5DXC9</accession>
<feature type="transmembrane region" description="Helical" evidence="6">
    <location>
        <begin position="33"/>
        <end position="52"/>
    </location>
</feature>
<dbReference type="Proteomes" id="UP001056035">
    <property type="component" value="Chromosome"/>
</dbReference>
<evidence type="ECO:0000256" key="4">
    <source>
        <dbReference type="ARBA" id="ARBA00022989"/>
    </source>
</evidence>
<dbReference type="InterPro" id="IPR019108">
    <property type="entry name" value="Caa3_assmbl_CtaG-rel"/>
</dbReference>
<sequence>MRRVLLAAGLITLPAAAFVPDRTLTGHMVEHLLIGVLAPLLVAAGAPVRTLLPHLRTPTRRRLVGLLHHPAVRALSRPAVSFPASIAVLLGVHLTPAFTVALRHPWVHATEHAALFWTGLIAWAGLLGVDPVGRRSGAIARLAWVTAVMGAMAAVGATFLGSDRVLFPDGTASVADQHSAGTVMWLAAMGVLVPGGLAACAHELWREEQRQRRREAVRS</sequence>
<organism evidence="7 8">
    <name type="scientific">Paraconexibacter antarcticus</name>
    <dbReference type="NCBI Taxonomy" id="2949664"/>
    <lineage>
        <taxon>Bacteria</taxon>
        <taxon>Bacillati</taxon>
        <taxon>Actinomycetota</taxon>
        <taxon>Thermoleophilia</taxon>
        <taxon>Solirubrobacterales</taxon>
        <taxon>Paraconexibacteraceae</taxon>
        <taxon>Paraconexibacter</taxon>
    </lineage>
</organism>
<keyword evidence="3 6" id="KW-0812">Transmembrane</keyword>
<evidence type="ECO:0000313" key="8">
    <source>
        <dbReference type="Proteomes" id="UP001056035"/>
    </source>
</evidence>
<evidence type="ECO:0000256" key="3">
    <source>
        <dbReference type="ARBA" id="ARBA00022692"/>
    </source>
</evidence>
<feature type="transmembrane region" description="Helical" evidence="6">
    <location>
        <begin position="114"/>
        <end position="130"/>
    </location>
</feature>
<evidence type="ECO:0000256" key="2">
    <source>
        <dbReference type="ARBA" id="ARBA00022475"/>
    </source>
</evidence>
<reference evidence="7 8" key="1">
    <citation type="submission" date="2022-06" db="EMBL/GenBank/DDBJ databases">
        <title>Paraconexibacter antarcticus.</title>
        <authorList>
            <person name="Kim C.S."/>
        </authorList>
    </citation>
    <scope>NUCLEOTIDE SEQUENCE [LARGE SCALE GENOMIC DNA]</scope>
    <source>
        <strain evidence="7 8">02-257</strain>
    </source>
</reference>
<protein>
    <submittedName>
        <fullName evidence="7">Cytochrome c oxidase assembly protein</fullName>
    </submittedName>
</protein>
<evidence type="ECO:0000313" key="7">
    <source>
        <dbReference type="EMBL" id="UTI65337.1"/>
    </source>
</evidence>
<proteinExistence type="predicted"/>
<keyword evidence="2" id="KW-1003">Cell membrane</keyword>
<feature type="transmembrane region" description="Helical" evidence="6">
    <location>
        <begin position="82"/>
        <end position="102"/>
    </location>
</feature>
<evidence type="ECO:0000256" key="1">
    <source>
        <dbReference type="ARBA" id="ARBA00004651"/>
    </source>
</evidence>
<comment type="subcellular location">
    <subcellularLocation>
        <location evidence="1">Cell membrane</location>
        <topology evidence="1">Multi-pass membrane protein</topology>
    </subcellularLocation>
</comment>
<feature type="transmembrane region" description="Helical" evidence="6">
    <location>
        <begin position="142"/>
        <end position="162"/>
    </location>
</feature>
<keyword evidence="5 6" id="KW-0472">Membrane</keyword>